<comment type="caution">
    <text evidence="1">The sequence shown here is derived from an EMBL/GenBank/DDBJ whole genome shotgun (WGS) entry which is preliminary data.</text>
</comment>
<dbReference type="EMBL" id="JAPDGR010000401">
    <property type="protein sequence ID" value="KAJ2990598.1"/>
    <property type="molecule type" value="Genomic_DNA"/>
</dbReference>
<evidence type="ECO:0000313" key="1">
    <source>
        <dbReference type="EMBL" id="KAJ2990598.1"/>
    </source>
</evidence>
<gene>
    <name evidence="1" type="ORF">NUW58_g2867</name>
</gene>
<protein>
    <submittedName>
        <fullName evidence="1">Uncharacterized protein</fullName>
    </submittedName>
</protein>
<reference evidence="1" key="1">
    <citation type="submission" date="2022-10" db="EMBL/GenBank/DDBJ databases">
        <title>Genome Sequence of Xylaria curta.</title>
        <authorList>
            <person name="Buettner E."/>
        </authorList>
    </citation>
    <scope>NUCLEOTIDE SEQUENCE</scope>
    <source>
        <strain evidence="1">Babe10</strain>
    </source>
</reference>
<dbReference type="Proteomes" id="UP001143856">
    <property type="component" value="Unassembled WGS sequence"/>
</dbReference>
<keyword evidence="2" id="KW-1185">Reference proteome</keyword>
<sequence>MKSNLGAPALEFICCTKMTKNRAAIIAIQGIITGEKLSSGMAFVVFTQSLLPAVFLTLYNLIFVESLSTQVSQHTPDVNPMAIINADATGLRLIVEASDLAGVLAAYTTGVRTCMPGQEISIAQEIQGNGLGLKMMQTLDLIATKVGRYKCILSSDSSTEKFHIKCRYRDSGIEMSRYFEEVKDSTIATKWMGIQSTPP</sequence>
<organism evidence="1 2">
    <name type="scientific">Xylaria curta</name>
    <dbReference type="NCBI Taxonomy" id="42375"/>
    <lineage>
        <taxon>Eukaryota</taxon>
        <taxon>Fungi</taxon>
        <taxon>Dikarya</taxon>
        <taxon>Ascomycota</taxon>
        <taxon>Pezizomycotina</taxon>
        <taxon>Sordariomycetes</taxon>
        <taxon>Xylariomycetidae</taxon>
        <taxon>Xylariales</taxon>
        <taxon>Xylariaceae</taxon>
        <taxon>Xylaria</taxon>
    </lineage>
</organism>
<evidence type="ECO:0000313" key="2">
    <source>
        <dbReference type="Proteomes" id="UP001143856"/>
    </source>
</evidence>
<proteinExistence type="predicted"/>
<accession>A0ACC1PEI7</accession>
<name>A0ACC1PEI7_9PEZI</name>